<gene>
    <name evidence="2" type="ORF">MHYMCMPASI_00125</name>
</gene>
<keyword evidence="1" id="KW-0812">Transmembrane</keyword>
<keyword evidence="3" id="KW-1185">Reference proteome</keyword>
<evidence type="ECO:0000313" key="3">
    <source>
        <dbReference type="Proteomes" id="UP000837675"/>
    </source>
</evidence>
<reference evidence="2" key="1">
    <citation type="submission" date="2021-06" db="EMBL/GenBank/DDBJ databases">
        <authorList>
            <person name="Nardi T."/>
            <person name="Nardi T."/>
        </authorList>
    </citation>
    <scope>NUCLEOTIDE SEQUENCE</scope>
</reference>
<name>A0A8S4C1K8_9ACAR</name>
<evidence type="ECO:0000256" key="1">
    <source>
        <dbReference type="SAM" id="Phobius"/>
    </source>
</evidence>
<dbReference type="Proteomes" id="UP000837675">
    <property type="component" value="Unassembled WGS sequence"/>
</dbReference>
<dbReference type="EMBL" id="CAJVAF010000032">
    <property type="protein sequence ID" value="CAG7589316.1"/>
    <property type="molecule type" value="Genomic_DNA"/>
</dbReference>
<keyword evidence="1" id="KW-0472">Membrane</keyword>
<organism evidence="2 3">
    <name type="scientific">Hyalomma marginatum</name>
    <dbReference type="NCBI Taxonomy" id="34627"/>
    <lineage>
        <taxon>Eukaryota</taxon>
        <taxon>Metazoa</taxon>
        <taxon>Ecdysozoa</taxon>
        <taxon>Arthropoda</taxon>
        <taxon>Chelicerata</taxon>
        <taxon>Arachnida</taxon>
        <taxon>Acari</taxon>
        <taxon>Parasitiformes</taxon>
        <taxon>Ixodida</taxon>
        <taxon>Ixodoidea</taxon>
        <taxon>Ixodidae</taxon>
        <taxon>Hyalomminae</taxon>
        <taxon>Hyalomma</taxon>
    </lineage>
</organism>
<protein>
    <submittedName>
        <fullName evidence="2">Uncharacterized protein</fullName>
    </submittedName>
</protein>
<dbReference type="AlphaFoldDB" id="A0A8S4C1K8"/>
<accession>A0A8S4C1K8</accession>
<evidence type="ECO:0000313" key="2">
    <source>
        <dbReference type="EMBL" id="CAG7589316.1"/>
    </source>
</evidence>
<keyword evidence="1" id="KW-1133">Transmembrane helix</keyword>
<proteinExistence type="predicted"/>
<comment type="caution">
    <text evidence="2">The sequence shown here is derived from an EMBL/GenBank/DDBJ whole genome shotgun (WGS) entry which is preliminary data.</text>
</comment>
<feature type="transmembrane region" description="Helical" evidence="1">
    <location>
        <begin position="58"/>
        <end position="84"/>
    </location>
</feature>
<sequence length="104" mass="11440">MSFASNNTFSNRSAKRTVVSFIKANSLINSLDLIVYFFKSTAALAEASFNAPKLLLVLMIASSNTLTKLAISFLLLFISVILLLRRQQNITVIPSKSITIISNK</sequence>